<dbReference type="PANTHER" id="PTHR42778">
    <property type="entry name" value="2-AMINOETHYLPHOSPHONATE--PYRUVATE TRANSAMINASE"/>
    <property type="match status" value="1"/>
</dbReference>
<keyword evidence="4" id="KW-0663">Pyridoxal phosphate</keyword>
<dbReference type="GO" id="GO:0047304">
    <property type="term" value="F:2-aminoethylphosphonate-pyruvate transaminase activity"/>
    <property type="evidence" value="ECO:0007669"/>
    <property type="project" value="UniProtKB-EC"/>
</dbReference>
<evidence type="ECO:0000313" key="11">
    <source>
        <dbReference type="Proteomes" id="UP000322887"/>
    </source>
</evidence>
<dbReference type="NCBIfam" id="NF010006">
    <property type="entry name" value="PRK13479.1"/>
    <property type="match status" value="1"/>
</dbReference>
<dbReference type="RefSeq" id="WP_002648693.1">
    <property type="nucleotide sequence ID" value="NZ_CP042910.1"/>
</dbReference>
<dbReference type="Gene3D" id="3.90.1150.10">
    <property type="entry name" value="Aspartate Aminotransferase, domain 1"/>
    <property type="match status" value="1"/>
</dbReference>
<evidence type="ECO:0000259" key="9">
    <source>
        <dbReference type="Pfam" id="PF00266"/>
    </source>
</evidence>
<dbReference type="Proteomes" id="UP000322887">
    <property type="component" value="Chromosome"/>
</dbReference>
<dbReference type="InterPro" id="IPR024169">
    <property type="entry name" value="SP_NH2Trfase/AEP_transaminase"/>
</dbReference>
<evidence type="ECO:0000256" key="8">
    <source>
        <dbReference type="NCBIfam" id="TIGR02326"/>
    </source>
</evidence>
<keyword evidence="11" id="KW-1185">Reference proteome</keyword>
<dbReference type="Pfam" id="PF00266">
    <property type="entry name" value="Aminotran_5"/>
    <property type="match status" value="1"/>
</dbReference>
<dbReference type="HAMAP" id="MF_01376">
    <property type="entry name" value="PhnW_aminotrans_5"/>
    <property type="match status" value="1"/>
</dbReference>
<evidence type="ECO:0000256" key="3">
    <source>
        <dbReference type="ARBA" id="ARBA00022679"/>
    </source>
</evidence>
<dbReference type="InterPro" id="IPR015424">
    <property type="entry name" value="PyrdxlP-dep_Trfase"/>
</dbReference>
<gene>
    <name evidence="10" type="primary">phnW</name>
    <name evidence="10" type="ORF">GmarT_01720</name>
</gene>
<evidence type="ECO:0000256" key="2">
    <source>
        <dbReference type="ARBA" id="ARBA00022576"/>
    </source>
</evidence>
<keyword evidence="2 10" id="KW-0032">Aminotransferase</keyword>
<sequence>MDADIPYLLLTPGPLTTTRSVREAMLADYSTWDVDYNQRVMEIRERLVRLATDSSDYTSVLMQGSGTFSVEATIGSVIPSDGKLLVISNGAYGSRIAQIARCLKIPLQELSYSETEPPDLAQIRATLTADSDITHVAMVHCETTTGMINPAQKVGKLVHAAGKDYILDAMSSFGGIPLSMEEFHVDYLISSANKCIQGVPGFGFVIANRQKLEQTKGLARSLSLDLYDQWKEMEHKGGKWRYTSPTHVVNAFLQALDELDAEGGIAARHARYQENQSTLVTEMQKRGLQTLLLRELQSPIITSFYYPESPSFQFNQFYDELKQRRYVIYPGKISQAETFRIGNIGHVFPADIMDLTVQIEQTLNKLGVRLVNPTIQ</sequence>
<dbReference type="EMBL" id="CP042910">
    <property type="protein sequence ID" value="QEG14339.1"/>
    <property type="molecule type" value="Genomic_DNA"/>
</dbReference>
<dbReference type="InterPro" id="IPR015421">
    <property type="entry name" value="PyrdxlP-dep_Trfase_major"/>
</dbReference>
<reference evidence="10 11" key="1">
    <citation type="submission" date="2019-08" db="EMBL/GenBank/DDBJ databases">
        <title>Deep-cultivation of Planctomycetes and their phenomic and genomic characterization uncovers novel biology.</title>
        <authorList>
            <person name="Wiegand S."/>
            <person name="Jogler M."/>
            <person name="Boedeker C."/>
            <person name="Pinto D."/>
            <person name="Vollmers J."/>
            <person name="Rivas-Marin E."/>
            <person name="Kohn T."/>
            <person name="Peeters S.H."/>
            <person name="Heuer A."/>
            <person name="Rast P."/>
            <person name="Oberbeckmann S."/>
            <person name="Bunk B."/>
            <person name="Jeske O."/>
            <person name="Meyerdierks A."/>
            <person name="Storesund J.E."/>
            <person name="Kallscheuer N."/>
            <person name="Luecker S."/>
            <person name="Lage O.M."/>
            <person name="Pohl T."/>
            <person name="Merkel B.J."/>
            <person name="Hornburger P."/>
            <person name="Mueller R.-W."/>
            <person name="Bruemmer F."/>
            <person name="Labrenz M."/>
            <person name="Spormann A.M."/>
            <person name="Op den Camp H."/>
            <person name="Overmann J."/>
            <person name="Amann R."/>
            <person name="Jetten M.S.M."/>
            <person name="Mascher T."/>
            <person name="Medema M.H."/>
            <person name="Devos D.P."/>
            <person name="Kaster A.-K."/>
            <person name="Ovreas L."/>
            <person name="Rohde M."/>
            <person name="Galperin M.Y."/>
            <person name="Jogler C."/>
        </authorList>
    </citation>
    <scope>NUCLEOTIDE SEQUENCE [LARGE SCALE GENOMIC DNA]</scope>
    <source>
        <strain evidence="10 11">DSM 8797</strain>
    </source>
</reference>
<dbReference type="Gene3D" id="3.40.640.10">
    <property type="entry name" value="Type I PLP-dependent aspartate aminotransferase-like (Major domain)"/>
    <property type="match status" value="1"/>
</dbReference>
<comment type="cofactor">
    <cofactor evidence="1">
        <name>pyridoxal 5'-phosphate</name>
        <dbReference type="ChEBI" id="CHEBI:597326"/>
    </cofactor>
</comment>
<evidence type="ECO:0000313" key="10">
    <source>
        <dbReference type="EMBL" id="QEG14339.1"/>
    </source>
</evidence>
<organism evidence="10 11">
    <name type="scientific">Gimesia maris</name>
    <dbReference type="NCBI Taxonomy" id="122"/>
    <lineage>
        <taxon>Bacteria</taxon>
        <taxon>Pseudomonadati</taxon>
        <taxon>Planctomycetota</taxon>
        <taxon>Planctomycetia</taxon>
        <taxon>Planctomycetales</taxon>
        <taxon>Planctomycetaceae</taxon>
        <taxon>Gimesia</taxon>
    </lineage>
</organism>
<evidence type="ECO:0000256" key="6">
    <source>
        <dbReference type="ARBA" id="ARBA00044521"/>
    </source>
</evidence>
<dbReference type="InterPro" id="IPR015422">
    <property type="entry name" value="PyrdxlP-dep_Trfase_small"/>
</dbReference>
<dbReference type="NCBIfam" id="TIGR02326">
    <property type="entry name" value="transamin_PhnW"/>
    <property type="match status" value="1"/>
</dbReference>
<proteinExistence type="inferred from homology"/>
<dbReference type="SUPFAM" id="SSF53383">
    <property type="entry name" value="PLP-dependent transferases"/>
    <property type="match status" value="1"/>
</dbReference>
<evidence type="ECO:0000256" key="5">
    <source>
        <dbReference type="ARBA" id="ARBA00023317"/>
    </source>
</evidence>
<accession>A0ABX5YF40</accession>
<evidence type="ECO:0000256" key="4">
    <source>
        <dbReference type="ARBA" id="ARBA00022898"/>
    </source>
</evidence>
<evidence type="ECO:0000256" key="1">
    <source>
        <dbReference type="ARBA" id="ARBA00001933"/>
    </source>
</evidence>
<dbReference type="InterPro" id="IPR000192">
    <property type="entry name" value="Aminotrans_V_dom"/>
</dbReference>
<dbReference type="PIRSF" id="PIRSF000524">
    <property type="entry name" value="SPT"/>
    <property type="match status" value="1"/>
</dbReference>
<dbReference type="NCBIfam" id="TIGR03301">
    <property type="entry name" value="PhnW-AepZ"/>
    <property type="match status" value="1"/>
</dbReference>
<dbReference type="GeneID" id="98644873"/>
<name>A0ABX5YF40_9PLAN</name>
<feature type="domain" description="Aminotransferase class V" evidence="9">
    <location>
        <begin position="35"/>
        <end position="305"/>
    </location>
</feature>
<protein>
    <recommendedName>
        <fullName evidence="6 8">2-aminoethylphosphonate--pyruvate transaminase</fullName>
        <ecNumber evidence="6 8">2.6.1.37</ecNumber>
    </recommendedName>
</protein>
<dbReference type="EC" id="2.6.1.37" evidence="6 8"/>
<keyword evidence="5" id="KW-0670">Pyruvate</keyword>
<dbReference type="InterPro" id="IPR012703">
    <property type="entry name" value="NH2EtPonate_pyrv_transaminase"/>
</dbReference>
<dbReference type="PANTHER" id="PTHR42778:SF1">
    <property type="entry name" value="2-AMINOETHYLPHOSPHONATE--PYRUVATE TRANSAMINASE"/>
    <property type="match status" value="1"/>
</dbReference>
<comment type="catalytic activity">
    <reaction evidence="7">
        <text>(2-aminoethyl)phosphonate + pyruvate = phosphonoacetaldehyde + L-alanine</text>
        <dbReference type="Rhea" id="RHEA:17021"/>
        <dbReference type="ChEBI" id="CHEBI:15361"/>
        <dbReference type="ChEBI" id="CHEBI:57418"/>
        <dbReference type="ChEBI" id="CHEBI:57972"/>
        <dbReference type="ChEBI" id="CHEBI:58383"/>
        <dbReference type="EC" id="2.6.1.37"/>
    </reaction>
</comment>
<evidence type="ECO:0000256" key="7">
    <source>
        <dbReference type="ARBA" id="ARBA00049460"/>
    </source>
</evidence>
<keyword evidence="3 10" id="KW-0808">Transferase</keyword>